<dbReference type="GO" id="GO:0000160">
    <property type="term" value="P:phosphorelay signal transduction system"/>
    <property type="evidence" value="ECO:0007669"/>
    <property type="project" value="UniProtKB-KW"/>
</dbReference>
<dbReference type="Gene3D" id="1.10.10.60">
    <property type="entry name" value="Homeodomain-like"/>
    <property type="match status" value="1"/>
</dbReference>
<dbReference type="FunFam" id="1.10.10.60:FF:000007">
    <property type="entry name" value="Two-component response regulator"/>
    <property type="match status" value="1"/>
</dbReference>
<dbReference type="InterPro" id="IPR006447">
    <property type="entry name" value="Myb_dom_plants"/>
</dbReference>
<comment type="caution">
    <text evidence="6">Lacks conserved residue(s) required for the propagation of feature annotation.</text>
</comment>
<dbReference type="GO" id="GO:0009736">
    <property type="term" value="P:cytokinin-activated signaling pathway"/>
    <property type="evidence" value="ECO:0007669"/>
    <property type="project" value="InterPro"/>
</dbReference>
<dbReference type="InterPro" id="IPR011006">
    <property type="entry name" value="CheY-like_superfamily"/>
</dbReference>
<organism evidence="9 10">
    <name type="scientific">Morus notabilis</name>
    <dbReference type="NCBI Taxonomy" id="981085"/>
    <lineage>
        <taxon>Eukaryota</taxon>
        <taxon>Viridiplantae</taxon>
        <taxon>Streptophyta</taxon>
        <taxon>Embryophyta</taxon>
        <taxon>Tracheophyta</taxon>
        <taxon>Spermatophyta</taxon>
        <taxon>Magnoliopsida</taxon>
        <taxon>eudicotyledons</taxon>
        <taxon>Gunneridae</taxon>
        <taxon>Pentapetalae</taxon>
        <taxon>rosids</taxon>
        <taxon>fabids</taxon>
        <taxon>Rosales</taxon>
        <taxon>Moraceae</taxon>
        <taxon>Moreae</taxon>
        <taxon>Morus</taxon>
    </lineage>
</organism>
<dbReference type="STRING" id="981085.W9RGG7"/>
<reference evidence="10" key="1">
    <citation type="submission" date="2013-01" db="EMBL/GenBank/DDBJ databases">
        <title>Draft Genome Sequence of a Mulberry Tree, Morus notabilis C.K. Schneid.</title>
        <authorList>
            <person name="He N."/>
            <person name="Zhao S."/>
        </authorList>
    </citation>
    <scope>NUCLEOTIDE SEQUENCE</scope>
</reference>
<evidence type="ECO:0000313" key="9">
    <source>
        <dbReference type="EMBL" id="EXB89371.1"/>
    </source>
</evidence>
<keyword evidence="3" id="KW-0805">Transcription regulation</keyword>
<feature type="region of interest" description="Disordered" evidence="7">
    <location>
        <begin position="136"/>
        <end position="179"/>
    </location>
</feature>
<dbReference type="Gene3D" id="3.40.50.2300">
    <property type="match status" value="1"/>
</dbReference>
<dbReference type="PROSITE" id="PS50110">
    <property type="entry name" value="RESPONSE_REGULATORY"/>
    <property type="match status" value="1"/>
</dbReference>
<dbReference type="GO" id="GO:0005634">
    <property type="term" value="C:nucleus"/>
    <property type="evidence" value="ECO:0007669"/>
    <property type="project" value="UniProtKB-SubCell"/>
</dbReference>
<dbReference type="Pfam" id="PF00249">
    <property type="entry name" value="Myb_DNA-binding"/>
    <property type="match status" value="1"/>
</dbReference>
<keyword evidence="10" id="KW-1185">Reference proteome</keyword>
<feature type="region of interest" description="Disordered" evidence="7">
    <location>
        <begin position="262"/>
        <end position="288"/>
    </location>
</feature>
<keyword evidence="2" id="KW-0902">Two-component regulatory system</keyword>
<dbReference type="AlphaFoldDB" id="W9RGG7"/>
<dbReference type="Proteomes" id="UP000030645">
    <property type="component" value="Unassembled WGS sequence"/>
</dbReference>
<evidence type="ECO:0000256" key="1">
    <source>
        <dbReference type="ARBA" id="ARBA00004123"/>
    </source>
</evidence>
<dbReference type="InterPro" id="IPR009057">
    <property type="entry name" value="Homeodomain-like_sf"/>
</dbReference>
<keyword evidence="5" id="KW-0539">Nucleus</keyword>
<gene>
    <name evidence="9" type="ORF">L484_017337</name>
</gene>
<dbReference type="eggNOG" id="KOG1601">
    <property type="taxonomic scope" value="Eukaryota"/>
</dbReference>
<dbReference type="PANTHER" id="PTHR43874:SF87">
    <property type="entry name" value="HTH MYB-TYPE DOMAIN-CONTAINING PROTEIN"/>
    <property type="match status" value="1"/>
</dbReference>
<dbReference type="PANTHER" id="PTHR43874">
    <property type="entry name" value="TWO-COMPONENT RESPONSE REGULATOR"/>
    <property type="match status" value="1"/>
</dbReference>
<proteinExistence type="predicted"/>
<evidence type="ECO:0000256" key="3">
    <source>
        <dbReference type="ARBA" id="ARBA00023015"/>
    </source>
</evidence>
<keyword evidence="4" id="KW-0804">Transcription</keyword>
<evidence type="ECO:0000256" key="4">
    <source>
        <dbReference type="ARBA" id="ARBA00023163"/>
    </source>
</evidence>
<feature type="compositionally biased region" description="Basic and acidic residues" evidence="7">
    <location>
        <begin position="274"/>
        <end position="288"/>
    </location>
</feature>
<evidence type="ECO:0000313" key="10">
    <source>
        <dbReference type="Proteomes" id="UP000030645"/>
    </source>
</evidence>
<accession>W9RGG7</accession>
<dbReference type="InterPro" id="IPR001789">
    <property type="entry name" value="Sig_transdc_resp-reg_receiver"/>
</dbReference>
<dbReference type="InterPro" id="IPR001005">
    <property type="entry name" value="SANT/Myb"/>
</dbReference>
<evidence type="ECO:0000256" key="2">
    <source>
        <dbReference type="ARBA" id="ARBA00023012"/>
    </source>
</evidence>
<sequence>MEMDQMLKEFSVTNTKVPSFARGLEILLVDEDVLSLFYISSMLEEYSFKVTTVEQTSVALSMIREQKNKFRLVMANVNMPDMDNLSFLHEIKSEIPVILMSSDSSVASKALVEGASLFLRKPVTLKDLKPVWQHVDWNPQNRKKESHQENSEEKGGTRKELRGSKINEPSTLSRSLAEGNIIKEATGRPPSKGKIIKEAGNEAWPSTNLLKPIETGSFSIPIIGCEFHGNLFTNPLSQRMQSKGKITIIIDDENNGLQNIEASNKQEGSNLKRQLSEKEGKKQEKKTKTNLEIVNSGSSEINGKGKKKVCGENNNSNKKAWRSVWDPELHHKFTEAINALGDENANPRVIKEKMNVPGITRCQIASHFQKYKADIKKNNETGTRSLPSMSQPLCSHAMTAFAPTVEMQNPLISEHGQENLNFGVAGTQSTIPKPPTQPEGNIYRAELLRINKARTTNLPSLIQPYCKHARTALPSPIERQSSLISQHGQRNFNFGVTGNKQSTIPEQERRCEVQRINETGTSLPFIGQSSCSNARTSFSPPLARQSSLISKHGQGSINSEVEGNIRSTVQKSLTQPKVNVGSFVSHGQRAPHLYIGQMGSSCNSNLYHNYNPNKVHIETHGMLQNLNLERETSSYGVNEKGKGKQPLGLEESTNQTAKMNLPNAIFEPPTVPSPFMSTSIQVSALNLPNSSHAHPTAPSPYMSAGTQVSEMNLQNSSYTPPRAPAPHVVDITQVSEVNLPNSSYMPPYVAVNMQVSEMNLPNSSYTPARAPSPYMEAGTHGSEMKLTNSSYAASPYVENGTQVSQMNLPNSGYASPEVPHPYVSTGTQVSEMSLSSSSYAPPRETFPYVSAGTFQYPNSVPYLNENQDLASAYNSKHQNQLSVGATGTEVLNSVSPTMISVGVSGTTEVLNSAPATITSSNATNPQEFQTNISNGGQNLDPFMNQAPAAESPKQNESFSDYEDILRILDGDAANFNDFAYEPNLDEKGYNWLQKNLNGKDTDPY</sequence>
<dbReference type="CDD" id="cd17584">
    <property type="entry name" value="REC_typeB_ARR-like"/>
    <property type="match status" value="1"/>
</dbReference>
<dbReference type="InterPro" id="IPR045279">
    <property type="entry name" value="ARR-like"/>
</dbReference>
<dbReference type="GO" id="GO:0003677">
    <property type="term" value="F:DNA binding"/>
    <property type="evidence" value="ECO:0007669"/>
    <property type="project" value="InterPro"/>
</dbReference>
<evidence type="ECO:0000256" key="7">
    <source>
        <dbReference type="SAM" id="MobiDB-lite"/>
    </source>
</evidence>
<evidence type="ECO:0000256" key="6">
    <source>
        <dbReference type="PROSITE-ProRule" id="PRU00169"/>
    </source>
</evidence>
<dbReference type="SMART" id="SM00448">
    <property type="entry name" value="REC"/>
    <property type="match status" value="1"/>
</dbReference>
<feature type="compositionally biased region" description="Basic and acidic residues" evidence="7">
    <location>
        <begin position="142"/>
        <end position="165"/>
    </location>
</feature>
<dbReference type="EMBL" id="KE345006">
    <property type="protein sequence ID" value="EXB89371.1"/>
    <property type="molecule type" value="Genomic_DNA"/>
</dbReference>
<dbReference type="SUPFAM" id="SSF46689">
    <property type="entry name" value="Homeodomain-like"/>
    <property type="match status" value="1"/>
</dbReference>
<dbReference type="SUPFAM" id="SSF52172">
    <property type="entry name" value="CheY-like"/>
    <property type="match status" value="1"/>
</dbReference>
<evidence type="ECO:0000259" key="8">
    <source>
        <dbReference type="PROSITE" id="PS50110"/>
    </source>
</evidence>
<evidence type="ECO:0000256" key="5">
    <source>
        <dbReference type="ARBA" id="ARBA00023242"/>
    </source>
</evidence>
<protein>
    <submittedName>
        <fullName evidence="9">Two-component response regulator</fullName>
    </submittedName>
</protein>
<dbReference type="NCBIfam" id="TIGR01557">
    <property type="entry name" value="myb_SHAQKYF"/>
    <property type="match status" value="1"/>
</dbReference>
<name>W9RGG7_9ROSA</name>
<comment type="subcellular location">
    <subcellularLocation>
        <location evidence="1">Nucleus</location>
    </subcellularLocation>
</comment>
<feature type="compositionally biased region" description="Polar residues" evidence="7">
    <location>
        <begin position="262"/>
        <end position="273"/>
    </location>
</feature>
<feature type="region of interest" description="Disordered" evidence="7">
    <location>
        <begin position="933"/>
        <end position="957"/>
    </location>
</feature>
<feature type="domain" description="Response regulatory" evidence="8">
    <location>
        <begin position="25"/>
        <end position="136"/>
    </location>
</feature>
<dbReference type="Pfam" id="PF00072">
    <property type="entry name" value="Response_reg"/>
    <property type="match status" value="1"/>
</dbReference>